<dbReference type="Proteomes" id="UP000308705">
    <property type="component" value="Unassembled WGS sequence"/>
</dbReference>
<keyword evidence="3" id="KW-1185">Reference proteome</keyword>
<name>A0A4U3MHT6_9ACTN</name>
<proteinExistence type="predicted"/>
<dbReference type="PANTHER" id="PTHR30055">
    <property type="entry name" value="HTH-TYPE TRANSCRIPTIONAL REGULATOR RUTR"/>
    <property type="match status" value="1"/>
</dbReference>
<dbReference type="OrthoDB" id="3404594at2"/>
<sequence length="199" mass="22060">MESLLQGATRLFAALGYDATTLKQIVEATGLDPAKEGFGGSKRDLYLAVIERAARIETEALEGVVNDMMSADHVTAAGAVHEIVDRYIDFCVDNPEFPALWIHRWLYDAADLTGLERQYSQPLITMTTSVLEQAAEAGYIDDTADMEYCVWTLIWCVHGFVQGGVLDESGDRLGAENPEVLARFRRHLHRLAARTLNLS</sequence>
<dbReference type="InterPro" id="IPR050109">
    <property type="entry name" value="HTH-type_TetR-like_transc_reg"/>
</dbReference>
<dbReference type="GO" id="GO:0003700">
    <property type="term" value="F:DNA-binding transcription factor activity"/>
    <property type="evidence" value="ECO:0007669"/>
    <property type="project" value="TreeGrafter"/>
</dbReference>
<dbReference type="SUPFAM" id="SSF48498">
    <property type="entry name" value="Tetracyclin repressor-like, C-terminal domain"/>
    <property type="match status" value="1"/>
</dbReference>
<accession>A0A4U3MHT6</accession>
<organism evidence="2 3">
    <name type="scientific">Herbidospora galbida</name>
    <dbReference type="NCBI Taxonomy" id="2575442"/>
    <lineage>
        <taxon>Bacteria</taxon>
        <taxon>Bacillati</taxon>
        <taxon>Actinomycetota</taxon>
        <taxon>Actinomycetes</taxon>
        <taxon>Streptosporangiales</taxon>
        <taxon>Streptosporangiaceae</taxon>
        <taxon>Herbidospora</taxon>
    </lineage>
</organism>
<evidence type="ECO:0000313" key="3">
    <source>
        <dbReference type="Proteomes" id="UP000308705"/>
    </source>
</evidence>
<dbReference type="InterPro" id="IPR009057">
    <property type="entry name" value="Homeodomain-like_sf"/>
</dbReference>
<dbReference type="EMBL" id="SZQA01000009">
    <property type="protein sequence ID" value="TKK88831.1"/>
    <property type="molecule type" value="Genomic_DNA"/>
</dbReference>
<dbReference type="Gene3D" id="1.10.10.60">
    <property type="entry name" value="Homeodomain-like"/>
    <property type="match status" value="1"/>
</dbReference>
<gene>
    <name evidence="2" type="ORF">FDA94_12185</name>
</gene>
<dbReference type="InterPro" id="IPR036271">
    <property type="entry name" value="Tet_transcr_reg_TetR-rel_C_sf"/>
</dbReference>
<evidence type="ECO:0000256" key="1">
    <source>
        <dbReference type="ARBA" id="ARBA00023125"/>
    </source>
</evidence>
<dbReference type="GO" id="GO:0000976">
    <property type="term" value="F:transcription cis-regulatory region binding"/>
    <property type="evidence" value="ECO:0007669"/>
    <property type="project" value="TreeGrafter"/>
</dbReference>
<dbReference type="RefSeq" id="WP_137247169.1">
    <property type="nucleotide sequence ID" value="NZ_SZQA01000009.1"/>
</dbReference>
<dbReference type="AlphaFoldDB" id="A0A4U3MHT6"/>
<dbReference type="PANTHER" id="PTHR30055:SF219">
    <property type="entry name" value="TRANSCRIPTIONAL REGULATORY PROTEIN"/>
    <property type="match status" value="1"/>
</dbReference>
<comment type="caution">
    <text evidence="2">The sequence shown here is derived from an EMBL/GenBank/DDBJ whole genome shotgun (WGS) entry which is preliminary data.</text>
</comment>
<keyword evidence="1" id="KW-0238">DNA-binding</keyword>
<reference evidence="2 3" key="1">
    <citation type="submission" date="2019-04" db="EMBL/GenBank/DDBJ databases">
        <title>Herbidospora sp. NEAU-GS14.nov., a novel actinomycete isolated from soil.</title>
        <authorList>
            <person name="Han L."/>
        </authorList>
    </citation>
    <scope>NUCLEOTIDE SEQUENCE [LARGE SCALE GENOMIC DNA]</scope>
    <source>
        <strain evidence="2 3">NEAU-GS14</strain>
    </source>
</reference>
<dbReference type="Gene3D" id="1.10.357.10">
    <property type="entry name" value="Tetracycline Repressor, domain 2"/>
    <property type="match status" value="1"/>
</dbReference>
<protein>
    <submittedName>
        <fullName evidence="2">TetR/AcrR family transcriptional regulator</fullName>
    </submittedName>
</protein>
<dbReference type="SUPFAM" id="SSF46689">
    <property type="entry name" value="Homeodomain-like"/>
    <property type="match status" value="1"/>
</dbReference>
<evidence type="ECO:0000313" key="2">
    <source>
        <dbReference type="EMBL" id="TKK88831.1"/>
    </source>
</evidence>